<sequence length="466" mass="49512">MRRHCHVFAAATGLLCLSGSILAFRPPAFQAVSRTKSTLAHGLGSKLLRPRLPARHDRPVKAALDPESISTAVNVAAGASNPLSGITNNLTSLLVLAVIVAVHEMGHFIGARSQGIKVRNFSIGFGPRLLSFKEGPEDDDIEYTLRAIPMGGFVSFPPHYEIDNDGDMIRYEDKDLLQNRPPLQQAIVISAGVIANILLSFSLLLGSVATTGLPRPQFSDGPYVMRLVEKDCPAARAGIQPEDLILAVNGHKVSGDEKGLNGAVSLISQSNGQPVELQLRRKGVELLKTVTPQLNPETGRNSIGVQMAAHIEKVKLIKAKDPAQALEYSVQELGAMLREASSSLRRFSSAGMEGLTGPLGIVQVGADLAAVDQLALIKFAAFISINLAVVNALPFPGLDGGQMIFVLLEALRGKRLSPQLENGINAVAVLLLASLSLSLIAGDITRGMSSLDKVIEANPLLDSPLK</sequence>
<comment type="similarity">
    <text evidence="3">Belongs to the peptidase M50A family.</text>
</comment>
<keyword evidence="12" id="KW-0732">Signal</keyword>
<evidence type="ECO:0000256" key="8">
    <source>
        <dbReference type="ARBA" id="ARBA00022989"/>
    </source>
</evidence>
<keyword evidence="8 11" id="KW-1133">Transmembrane helix</keyword>
<evidence type="ECO:0000256" key="11">
    <source>
        <dbReference type="SAM" id="Phobius"/>
    </source>
</evidence>
<dbReference type="GO" id="GO:0016020">
    <property type="term" value="C:membrane"/>
    <property type="evidence" value="ECO:0007669"/>
    <property type="project" value="UniProtKB-SubCell"/>
</dbReference>
<evidence type="ECO:0000313" key="14">
    <source>
        <dbReference type="EMBL" id="EWM27049.1"/>
    </source>
</evidence>
<dbReference type="InterPro" id="IPR041489">
    <property type="entry name" value="PDZ_6"/>
</dbReference>
<reference evidence="14 15" key="1">
    <citation type="journal article" date="2014" name="Mol. Plant">
        <title>Chromosome Scale Genome Assembly and Transcriptome Profiling of Nannochloropsis gaditana in Nitrogen Depletion.</title>
        <authorList>
            <person name="Corteggiani Carpinelli E."/>
            <person name="Telatin A."/>
            <person name="Vitulo N."/>
            <person name="Forcato C."/>
            <person name="D'Angelo M."/>
            <person name="Schiavon R."/>
            <person name="Vezzi A."/>
            <person name="Giacometti G.M."/>
            <person name="Morosinotto T."/>
            <person name="Valle G."/>
        </authorList>
    </citation>
    <scope>NUCLEOTIDE SEQUENCE [LARGE SCALE GENOMIC DNA]</scope>
    <source>
        <strain evidence="14 15">B-31</strain>
    </source>
</reference>
<dbReference type="AlphaFoldDB" id="W7U2Z8"/>
<evidence type="ECO:0000256" key="7">
    <source>
        <dbReference type="ARBA" id="ARBA00022833"/>
    </source>
</evidence>
<dbReference type="OrthoDB" id="445896at2759"/>
<proteinExistence type="inferred from homology"/>
<dbReference type="Proteomes" id="UP000019335">
    <property type="component" value="Chromosome 7"/>
</dbReference>
<feature type="chain" id="PRO_5004904141" evidence="12">
    <location>
        <begin position="24"/>
        <end position="466"/>
    </location>
</feature>
<gene>
    <name evidence="14" type="ORF">Naga_100056g33</name>
</gene>
<keyword evidence="10 11" id="KW-0472">Membrane</keyword>
<dbReference type="Pfam" id="PF17820">
    <property type="entry name" value="PDZ_6"/>
    <property type="match status" value="1"/>
</dbReference>
<evidence type="ECO:0000256" key="12">
    <source>
        <dbReference type="SAM" id="SignalP"/>
    </source>
</evidence>
<dbReference type="InterPro" id="IPR004387">
    <property type="entry name" value="Pept_M50_Zn"/>
</dbReference>
<dbReference type="PANTHER" id="PTHR42837">
    <property type="entry name" value="REGULATOR OF SIGMA-E PROTEASE RSEP"/>
    <property type="match status" value="1"/>
</dbReference>
<keyword evidence="9" id="KW-0482">Metalloprotease</keyword>
<organism evidence="14 15">
    <name type="scientific">Nannochloropsis gaditana</name>
    <dbReference type="NCBI Taxonomy" id="72520"/>
    <lineage>
        <taxon>Eukaryota</taxon>
        <taxon>Sar</taxon>
        <taxon>Stramenopiles</taxon>
        <taxon>Ochrophyta</taxon>
        <taxon>Eustigmatophyceae</taxon>
        <taxon>Eustigmatales</taxon>
        <taxon>Monodopsidaceae</taxon>
        <taxon>Nannochloropsis</taxon>
    </lineage>
</organism>
<dbReference type="SUPFAM" id="SSF50156">
    <property type="entry name" value="PDZ domain-like"/>
    <property type="match status" value="1"/>
</dbReference>
<dbReference type="Pfam" id="PF02163">
    <property type="entry name" value="Peptidase_M50"/>
    <property type="match status" value="1"/>
</dbReference>
<dbReference type="InterPro" id="IPR036034">
    <property type="entry name" value="PDZ_sf"/>
</dbReference>
<evidence type="ECO:0000256" key="9">
    <source>
        <dbReference type="ARBA" id="ARBA00023049"/>
    </source>
</evidence>
<protein>
    <submittedName>
        <fullName evidence="14">Peptidase M50</fullName>
    </submittedName>
</protein>
<evidence type="ECO:0000256" key="10">
    <source>
        <dbReference type="ARBA" id="ARBA00023136"/>
    </source>
</evidence>
<dbReference type="GO" id="GO:0004222">
    <property type="term" value="F:metalloendopeptidase activity"/>
    <property type="evidence" value="ECO:0007669"/>
    <property type="project" value="InterPro"/>
</dbReference>
<evidence type="ECO:0000256" key="4">
    <source>
        <dbReference type="ARBA" id="ARBA00022670"/>
    </source>
</evidence>
<comment type="cofactor">
    <cofactor evidence="1">
        <name>Zn(2+)</name>
        <dbReference type="ChEBI" id="CHEBI:29105"/>
    </cofactor>
</comment>
<accession>W7U2Z8</accession>
<feature type="signal peptide" evidence="12">
    <location>
        <begin position="1"/>
        <end position="23"/>
    </location>
</feature>
<dbReference type="SMART" id="SM00228">
    <property type="entry name" value="PDZ"/>
    <property type="match status" value="1"/>
</dbReference>
<feature type="domain" description="PDZ" evidence="13">
    <location>
        <begin position="202"/>
        <end position="283"/>
    </location>
</feature>
<keyword evidence="4" id="KW-0645">Protease</keyword>
<dbReference type="CDD" id="cd06163">
    <property type="entry name" value="S2P-M50_PDZ_RseP-like"/>
    <property type="match status" value="1"/>
</dbReference>
<dbReference type="PANTHER" id="PTHR42837:SF2">
    <property type="entry name" value="MEMBRANE METALLOPROTEASE ARASP2, CHLOROPLASTIC-RELATED"/>
    <property type="match status" value="1"/>
</dbReference>
<keyword evidence="15" id="KW-1185">Reference proteome</keyword>
<evidence type="ECO:0000256" key="5">
    <source>
        <dbReference type="ARBA" id="ARBA00022692"/>
    </source>
</evidence>
<evidence type="ECO:0000256" key="6">
    <source>
        <dbReference type="ARBA" id="ARBA00022801"/>
    </source>
</evidence>
<keyword evidence="5 11" id="KW-0812">Transmembrane</keyword>
<evidence type="ECO:0000313" key="15">
    <source>
        <dbReference type="Proteomes" id="UP000019335"/>
    </source>
</evidence>
<dbReference type="Gene3D" id="2.30.42.10">
    <property type="match status" value="1"/>
</dbReference>
<dbReference type="EMBL" id="AZIL01000523">
    <property type="protein sequence ID" value="EWM27049.1"/>
    <property type="molecule type" value="Genomic_DNA"/>
</dbReference>
<evidence type="ECO:0000256" key="2">
    <source>
        <dbReference type="ARBA" id="ARBA00004141"/>
    </source>
</evidence>
<feature type="transmembrane region" description="Helical" evidence="11">
    <location>
        <begin position="186"/>
        <end position="209"/>
    </location>
</feature>
<dbReference type="GO" id="GO:0006508">
    <property type="term" value="P:proteolysis"/>
    <property type="evidence" value="ECO:0007669"/>
    <property type="project" value="UniProtKB-KW"/>
</dbReference>
<keyword evidence="6" id="KW-0378">Hydrolase</keyword>
<evidence type="ECO:0000259" key="13">
    <source>
        <dbReference type="SMART" id="SM00228"/>
    </source>
</evidence>
<comment type="subcellular location">
    <subcellularLocation>
        <location evidence="2">Membrane</location>
        <topology evidence="2">Multi-pass membrane protein</topology>
    </subcellularLocation>
</comment>
<name>W7U2Z8_9STRA</name>
<dbReference type="InterPro" id="IPR008915">
    <property type="entry name" value="Peptidase_M50"/>
</dbReference>
<evidence type="ECO:0000256" key="1">
    <source>
        <dbReference type="ARBA" id="ARBA00001947"/>
    </source>
</evidence>
<comment type="caution">
    <text evidence="14">The sequence shown here is derived from an EMBL/GenBank/DDBJ whole genome shotgun (WGS) entry which is preliminary data.</text>
</comment>
<evidence type="ECO:0000256" key="3">
    <source>
        <dbReference type="ARBA" id="ARBA00009989"/>
    </source>
</evidence>
<keyword evidence="7" id="KW-0862">Zinc</keyword>
<dbReference type="InterPro" id="IPR001478">
    <property type="entry name" value="PDZ"/>
</dbReference>